<evidence type="ECO:0000313" key="3">
    <source>
        <dbReference type="Proteomes" id="UP000250831"/>
    </source>
</evidence>
<feature type="transmembrane region" description="Helical" evidence="1">
    <location>
        <begin position="341"/>
        <end position="370"/>
    </location>
</feature>
<dbReference type="PANTHER" id="PTHR34219">
    <property type="entry name" value="IRON-REGULATED INNER MEMBRANE PROTEIN-RELATED"/>
    <property type="match status" value="1"/>
</dbReference>
<keyword evidence="1" id="KW-1133">Transmembrane helix</keyword>
<evidence type="ECO:0000313" key="2">
    <source>
        <dbReference type="EMBL" id="PUV23991.1"/>
    </source>
</evidence>
<gene>
    <name evidence="2" type="ORF">DCO56_11480</name>
</gene>
<organism evidence="2 3">
    <name type="scientific">Sphingobacterium athyrii</name>
    <dbReference type="NCBI Taxonomy" id="2152717"/>
    <lineage>
        <taxon>Bacteria</taxon>
        <taxon>Pseudomonadati</taxon>
        <taxon>Bacteroidota</taxon>
        <taxon>Sphingobacteriia</taxon>
        <taxon>Sphingobacteriales</taxon>
        <taxon>Sphingobacteriaceae</taxon>
        <taxon>Sphingobacterium</taxon>
    </lineage>
</organism>
<accession>A0A363NTK6</accession>
<keyword evidence="3" id="KW-1185">Reference proteome</keyword>
<feature type="transmembrane region" description="Helical" evidence="1">
    <location>
        <begin position="153"/>
        <end position="173"/>
    </location>
</feature>
<reference evidence="2 3" key="1">
    <citation type="submission" date="2018-04" db="EMBL/GenBank/DDBJ databases">
        <title>Sphingobacterium sp. M46 Genome.</title>
        <authorList>
            <person name="Cheng J."/>
            <person name="Li Y."/>
        </authorList>
    </citation>
    <scope>NUCLEOTIDE SEQUENCE [LARGE SCALE GENOMIC DNA]</scope>
    <source>
        <strain evidence="2 3">M46</strain>
    </source>
</reference>
<dbReference type="EMBL" id="QCXX01000003">
    <property type="protein sequence ID" value="PUV23991.1"/>
    <property type="molecule type" value="Genomic_DNA"/>
</dbReference>
<protein>
    <recommendedName>
        <fullName evidence="4">PepSY domain-containing protein</fullName>
    </recommendedName>
</protein>
<dbReference type="Pfam" id="PF03929">
    <property type="entry name" value="PepSY_TM"/>
    <property type="match status" value="1"/>
</dbReference>
<dbReference type="PANTHER" id="PTHR34219:SF3">
    <property type="entry name" value="BLL7967 PROTEIN"/>
    <property type="match status" value="1"/>
</dbReference>
<keyword evidence="1" id="KW-0812">Transmembrane</keyword>
<feature type="transmembrane region" description="Helical" evidence="1">
    <location>
        <begin position="205"/>
        <end position="226"/>
    </location>
</feature>
<dbReference type="OrthoDB" id="111691at2"/>
<comment type="caution">
    <text evidence="2">The sequence shown here is derived from an EMBL/GenBank/DDBJ whole genome shotgun (WGS) entry which is preliminary data.</text>
</comment>
<feature type="transmembrane region" description="Helical" evidence="1">
    <location>
        <begin position="20"/>
        <end position="42"/>
    </location>
</feature>
<dbReference type="AlphaFoldDB" id="A0A363NTK6"/>
<proteinExistence type="predicted"/>
<sequence>MKDKGKTQPAWRRISNWLHLCLGLSSGIIVFVVCLTGTLFVFHEEINDYNNREVRFVQVPVSGSKIAIDTILQNLKRTYPDIVASQYTEYSDKNKAVVFRAMNIGVPAYKSLCSVYADPYTGAILKVDHTYAFFRLLIGIHINLLLGNVGSHIVQIATVIFLFELISGLIWWWPKRWNKSTLTKSFKIKRNANWKRINLDLHNVLGFYVIPFALVLTVTALVISYAPVKEAVFKIAGGSGKEKPIYRLKHPVDSTKNQLPMEDLIAPWRPELQHLEQLTSTLPSSRTGAILVRLEKTATLLTFEGYQQFVNSYSGEKIPISDAVSKDDHLLNTTISLHIGAWWGIIGKILTFIVCLICTSLPITGFIIWYNKKFKKKKFKRLEYTAEALEAKNKN</sequence>
<dbReference type="RefSeq" id="WP_108633919.1">
    <property type="nucleotide sequence ID" value="NZ_QCXX01000003.1"/>
</dbReference>
<evidence type="ECO:0000256" key="1">
    <source>
        <dbReference type="SAM" id="Phobius"/>
    </source>
</evidence>
<name>A0A363NTK6_9SPHI</name>
<keyword evidence="1" id="KW-0472">Membrane</keyword>
<dbReference type="InterPro" id="IPR005625">
    <property type="entry name" value="PepSY-ass_TM"/>
</dbReference>
<dbReference type="Proteomes" id="UP000250831">
    <property type="component" value="Unassembled WGS sequence"/>
</dbReference>
<evidence type="ECO:0008006" key="4">
    <source>
        <dbReference type="Google" id="ProtNLM"/>
    </source>
</evidence>